<dbReference type="Pfam" id="PF13193">
    <property type="entry name" value="AMP-binding_C"/>
    <property type="match status" value="1"/>
</dbReference>
<keyword evidence="4" id="KW-0812">Transmembrane</keyword>
<dbReference type="OrthoDB" id="9757559at2"/>
<dbReference type="Gene3D" id="3.30.559.10">
    <property type="entry name" value="Chloramphenicol acetyltransferase-like domain"/>
    <property type="match status" value="1"/>
</dbReference>
<dbReference type="GO" id="GO:0044550">
    <property type="term" value="P:secondary metabolite biosynthetic process"/>
    <property type="evidence" value="ECO:0007669"/>
    <property type="project" value="TreeGrafter"/>
</dbReference>
<comment type="caution">
    <text evidence="6">The sequence shown here is derived from an EMBL/GenBank/DDBJ whole genome shotgun (WGS) entry which is preliminary data.</text>
</comment>
<dbReference type="GO" id="GO:0005737">
    <property type="term" value="C:cytoplasm"/>
    <property type="evidence" value="ECO:0007669"/>
    <property type="project" value="TreeGrafter"/>
</dbReference>
<dbReference type="Gene3D" id="3.30.300.30">
    <property type="match status" value="1"/>
</dbReference>
<dbReference type="Gene3D" id="1.10.1200.10">
    <property type="entry name" value="ACP-like"/>
    <property type="match status" value="1"/>
</dbReference>
<feature type="transmembrane region" description="Helical" evidence="4">
    <location>
        <begin position="655"/>
        <end position="678"/>
    </location>
</feature>
<dbReference type="Pfam" id="PF00668">
    <property type="entry name" value="Condensation"/>
    <property type="match status" value="1"/>
</dbReference>
<dbReference type="Gene3D" id="3.40.50.720">
    <property type="entry name" value="NAD(P)-binding Rossmann-like Domain"/>
    <property type="match status" value="1"/>
</dbReference>
<keyword evidence="7" id="KW-1185">Reference proteome</keyword>
<dbReference type="InterPro" id="IPR036291">
    <property type="entry name" value="NAD(P)-bd_dom_sf"/>
</dbReference>
<dbReference type="Gene3D" id="3.40.50.12780">
    <property type="entry name" value="N-terminal domain of ligase-like"/>
    <property type="match status" value="1"/>
</dbReference>
<dbReference type="SUPFAM" id="SSF56801">
    <property type="entry name" value="Acetyl-CoA synthetase-like"/>
    <property type="match status" value="1"/>
</dbReference>
<organism evidence="6 7">
    <name type="scientific">Legionella quinlivanii</name>
    <dbReference type="NCBI Taxonomy" id="45073"/>
    <lineage>
        <taxon>Bacteria</taxon>
        <taxon>Pseudomonadati</taxon>
        <taxon>Pseudomonadota</taxon>
        <taxon>Gammaproteobacteria</taxon>
        <taxon>Legionellales</taxon>
        <taxon>Legionellaceae</taxon>
        <taxon>Legionella</taxon>
    </lineage>
</organism>
<dbReference type="InterPro" id="IPR045851">
    <property type="entry name" value="AMP-bd_C_sf"/>
</dbReference>
<evidence type="ECO:0000313" key="6">
    <source>
        <dbReference type="EMBL" id="KTD50482.1"/>
    </source>
</evidence>
<dbReference type="InterPro" id="IPR023213">
    <property type="entry name" value="CAT-like_dom_sf"/>
</dbReference>
<dbReference type="EC" id="5.1.1.11" evidence="6"/>
<dbReference type="NCBIfam" id="TIGR01733">
    <property type="entry name" value="AA-adenyl-dom"/>
    <property type="match status" value="1"/>
</dbReference>
<dbReference type="Pfam" id="PF00501">
    <property type="entry name" value="AMP-binding"/>
    <property type="match status" value="1"/>
</dbReference>
<dbReference type="CDD" id="cd05930">
    <property type="entry name" value="A_NRPS"/>
    <property type="match status" value="1"/>
</dbReference>
<dbReference type="PANTHER" id="PTHR45527">
    <property type="entry name" value="NONRIBOSOMAL PEPTIDE SYNTHETASE"/>
    <property type="match status" value="1"/>
</dbReference>
<keyword evidence="4" id="KW-0472">Membrane</keyword>
<keyword evidence="1" id="KW-0596">Phosphopantetheine</keyword>
<dbReference type="PANTHER" id="PTHR45527:SF1">
    <property type="entry name" value="FATTY ACID SYNTHASE"/>
    <property type="match status" value="1"/>
</dbReference>
<evidence type="ECO:0000256" key="3">
    <source>
        <dbReference type="ARBA" id="ARBA00022598"/>
    </source>
</evidence>
<dbReference type="GO" id="GO:0031177">
    <property type="term" value="F:phosphopantetheine binding"/>
    <property type="evidence" value="ECO:0007669"/>
    <property type="project" value="TreeGrafter"/>
</dbReference>
<keyword evidence="4" id="KW-1133">Transmembrane helix</keyword>
<dbReference type="GO" id="GO:0043041">
    <property type="term" value="P:amino acid activation for nonribosomal peptide biosynthetic process"/>
    <property type="evidence" value="ECO:0007669"/>
    <property type="project" value="TreeGrafter"/>
</dbReference>
<dbReference type="Pfam" id="PF00550">
    <property type="entry name" value="PP-binding"/>
    <property type="match status" value="1"/>
</dbReference>
<dbReference type="InterPro" id="IPR013120">
    <property type="entry name" value="FAR_NAD-bd"/>
</dbReference>
<dbReference type="InterPro" id="IPR009081">
    <property type="entry name" value="PP-bd_ACP"/>
</dbReference>
<dbReference type="EMBL" id="LNYS01000008">
    <property type="protein sequence ID" value="KTD50482.1"/>
    <property type="molecule type" value="Genomic_DNA"/>
</dbReference>
<dbReference type="InterPro" id="IPR001242">
    <property type="entry name" value="Condensation_dom"/>
</dbReference>
<gene>
    <name evidence="6" type="ORF">Lqui_1807</name>
</gene>
<feature type="domain" description="Carrier" evidence="5">
    <location>
        <begin position="970"/>
        <end position="1044"/>
    </location>
</feature>
<dbReference type="Pfam" id="PF07993">
    <property type="entry name" value="NAD_binding_4"/>
    <property type="match status" value="1"/>
</dbReference>
<accession>A0A0W0Y1F4</accession>
<dbReference type="InterPro" id="IPR036736">
    <property type="entry name" value="ACP-like_sf"/>
</dbReference>
<dbReference type="SUPFAM" id="SSF52777">
    <property type="entry name" value="CoA-dependent acyltransferases"/>
    <property type="match status" value="2"/>
</dbReference>
<dbReference type="InterPro" id="IPR020845">
    <property type="entry name" value="AMP-binding_CS"/>
</dbReference>
<dbReference type="PROSITE" id="PS00455">
    <property type="entry name" value="AMP_BINDING"/>
    <property type="match status" value="1"/>
</dbReference>
<dbReference type="PATRIC" id="fig|45073.5.peg.1907"/>
<dbReference type="STRING" id="45073.Lqui_1807"/>
<dbReference type="InterPro" id="IPR042099">
    <property type="entry name" value="ANL_N_sf"/>
</dbReference>
<dbReference type="InterPro" id="IPR000873">
    <property type="entry name" value="AMP-dep_synth/lig_dom"/>
</dbReference>
<name>A0A0W0Y1F4_9GAMM</name>
<sequence length="1450" mass="164482">MAASGLQTLELSTAQRNMWLLNALDKENTSYVITLAYELEGPLNLRALEQSIEVVCERHPLLKSYYPSEEGVPVKKQDSALQIKLEQMDQSSFGFSDNEILDYVNQLANRVFDISKPPLIRFCLIKCSEQKHVLIFSMHHIISDGWSLGILLNDLSEAYNAYSSNRTPGFSRNLSTYEEYIQHHDFSRLSETERKKIQSYWQEHLDGYEVVNFPYDNSRLPTQQFKSKKYEVFIDLNTTMALESLCVEHSATLYMGLMTLFCLILKRYTGQNDLILGTPVCNRPAPEFEHTVGLFVNSLVVRLKFQKNPSFIEALAVVREEMLQGLEHQDMPFDKLVELISPERTIGKNPIFQTMFALQNAYNNTLDFNHIHCTELLSDTALSRFDLESVFWRTAQGIKWRIVYNEHLISDRKCKAMAEHFKNILQDIIQTPTKPLNSIAYLTKSEADYIQCISQGASSIPDSISCIHELIERNAGIWSNKLAIKQWENDRLTYQELDTQSSQLARILFKKYSTTDEQIRVAVRMKPGVELAITLLAILKAGMIIIPLNYDDPEERIHAIIKSANTDVVIVDGLRMNIPECITYDSLYALSITSQLQLVLPKVSPETLAYIIFTSGTTGDPKGVMIEHKSLTNTLLACQNAFMFNEADVFACASVFAFDIFFFEFFAALIAGGTTYFINKMELLDPEIISLIIPEITCMHLVPGVAHSVINLLQAHHLFSSPTMRHFATGGDLVNQNLLIELRKQFPNAELSVLYGPTETAILASRYIVNSQNWDGKHPIGKPLDNTIILIADDAGNPQPIGIPGMLYIGGPGVSRGYINAPDLNQEKFVSIHNERYFKTGDIAQWLPNGIIDFIGRSDNQIKIRGHRIELGEVNACLNSYPAVKEAIVLVDMAENHKQLIAYAVLKKEGPTQEILQALKSHLQSKLPHYMVPNTIVILDKLPLTKNGKIDKKALSACRPIVSLDEHSNQALNAVEHIVHQVFCQVLNLKQMSADANFFDMGGNSLLSIQVVIKLRQKNFLIKPQDLFKYQSITALSKAIQQVHPTPIIKSEVDSKQHSTVRYKDQPGIKNILLLGSTGFLGIHLLNQLVNCNVRIYCIIRGTAEQTSLMRLRALYQFYFPEERNALLFNKIIVLDGDISFPDFKLSRDKYTELTNTVDTIINAAANVNHIGPKENLTSVNVDGIRNLINLCTLGCAKTLHHISTVGIKGLYKEQPLVFDESMLHVDQIHTEQYSESKYEAELLIHQYMQQGGQANIYRVGTIGPHYHSGSFQKNIEQHFLSRYIHSTIQLGLAGCWQDEILDITPVDSLATAITLFVFNSQYINKTFHLVSPDTISYYELVRFLQNCGYPIRMIDNQEFKNKLFSLNHSEQGEQALTGIIQLLDSHESPHNQLSCESTTKTLLFLEYHYPELTSRYLSKFMQHGIRRNYFPKPCYWDELISYPALTLNS</sequence>
<dbReference type="InterPro" id="IPR010071">
    <property type="entry name" value="AA_adenyl_dom"/>
</dbReference>
<proteinExistence type="predicted"/>
<dbReference type="Proteomes" id="UP000054618">
    <property type="component" value="Unassembled WGS sequence"/>
</dbReference>
<dbReference type="PIRSF" id="PIRSF001617">
    <property type="entry name" value="Alpha-AR"/>
    <property type="match status" value="1"/>
</dbReference>
<evidence type="ECO:0000313" key="7">
    <source>
        <dbReference type="Proteomes" id="UP000054618"/>
    </source>
</evidence>
<dbReference type="GO" id="GO:0047462">
    <property type="term" value="F:phenylalanine racemase (ATP-hydrolyzing) activity"/>
    <property type="evidence" value="ECO:0007669"/>
    <property type="project" value="UniProtKB-EC"/>
</dbReference>
<protein>
    <submittedName>
        <fullName evidence="6">Non-ribosomal peptide synthetase/polyketide synthetase</fullName>
        <ecNumber evidence="6">5.1.1.11</ecNumber>
    </submittedName>
</protein>
<dbReference type="GO" id="GO:0016874">
    <property type="term" value="F:ligase activity"/>
    <property type="evidence" value="ECO:0007669"/>
    <property type="project" value="UniProtKB-KW"/>
</dbReference>
<dbReference type="FunFam" id="3.30.300.30:FF:000010">
    <property type="entry name" value="Enterobactin synthetase component F"/>
    <property type="match status" value="1"/>
</dbReference>
<dbReference type="SUPFAM" id="SSF47336">
    <property type="entry name" value="ACP-like"/>
    <property type="match status" value="1"/>
</dbReference>
<dbReference type="RefSeq" id="WP_058507886.1">
    <property type="nucleotide sequence ID" value="NZ_CAAAIK010000030.1"/>
</dbReference>
<keyword evidence="3" id="KW-0436">Ligase</keyword>
<keyword evidence="6" id="KW-0413">Isomerase</keyword>
<evidence type="ECO:0000259" key="5">
    <source>
        <dbReference type="PROSITE" id="PS50075"/>
    </source>
</evidence>
<evidence type="ECO:0000256" key="4">
    <source>
        <dbReference type="SAM" id="Phobius"/>
    </source>
</evidence>
<dbReference type="CDD" id="cd19531">
    <property type="entry name" value="LCL_NRPS-like"/>
    <property type="match status" value="1"/>
</dbReference>
<dbReference type="SUPFAM" id="SSF51735">
    <property type="entry name" value="NAD(P)-binding Rossmann-fold domains"/>
    <property type="match status" value="1"/>
</dbReference>
<dbReference type="PROSITE" id="PS50075">
    <property type="entry name" value="CARRIER"/>
    <property type="match status" value="1"/>
</dbReference>
<dbReference type="InterPro" id="IPR025110">
    <property type="entry name" value="AMP-bd_C"/>
</dbReference>
<keyword evidence="2" id="KW-0597">Phosphoprotein</keyword>
<evidence type="ECO:0000256" key="2">
    <source>
        <dbReference type="ARBA" id="ARBA00022553"/>
    </source>
</evidence>
<reference evidence="6 7" key="1">
    <citation type="submission" date="2015-11" db="EMBL/GenBank/DDBJ databases">
        <title>Genomic analysis of 38 Legionella species identifies large and diverse effector repertoires.</title>
        <authorList>
            <person name="Burstein D."/>
            <person name="Amaro F."/>
            <person name="Zusman T."/>
            <person name="Lifshitz Z."/>
            <person name="Cohen O."/>
            <person name="Gilbert J.A."/>
            <person name="Pupko T."/>
            <person name="Shuman H.A."/>
            <person name="Segal G."/>
        </authorList>
    </citation>
    <scope>NUCLEOTIDE SEQUENCE [LARGE SCALE GENOMIC DNA]</scope>
    <source>
        <strain evidence="6 7">CDC#1442-AUS-E</strain>
    </source>
</reference>
<dbReference type="Gene3D" id="3.30.559.30">
    <property type="entry name" value="Nonribosomal peptide synthetase, condensation domain"/>
    <property type="match status" value="1"/>
</dbReference>
<evidence type="ECO:0000256" key="1">
    <source>
        <dbReference type="ARBA" id="ARBA00022450"/>
    </source>
</evidence>